<dbReference type="InParanoid" id="B9S5H9"/>
<feature type="compositionally biased region" description="Basic and acidic residues" evidence="1">
    <location>
        <begin position="1"/>
        <end position="19"/>
    </location>
</feature>
<gene>
    <name evidence="2" type="ORF">RCOM_0976160</name>
</gene>
<dbReference type="AlphaFoldDB" id="B9S5H9"/>
<protein>
    <submittedName>
        <fullName evidence="2">Uncharacterized protein</fullName>
    </submittedName>
</protein>
<organism evidence="2 3">
    <name type="scientific">Ricinus communis</name>
    <name type="common">Castor bean</name>
    <dbReference type="NCBI Taxonomy" id="3988"/>
    <lineage>
        <taxon>Eukaryota</taxon>
        <taxon>Viridiplantae</taxon>
        <taxon>Streptophyta</taxon>
        <taxon>Embryophyta</taxon>
        <taxon>Tracheophyta</taxon>
        <taxon>Spermatophyta</taxon>
        <taxon>Magnoliopsida</taxon>
        <taxon>eudicotyledons</taxon>
        <taxon>Gunneridae</taxon>
        <taxon>Pentapetalae</taxon>
        <taxon>rosids</taxon>
        <taxon>fabids</taxon>
        <taxon>Malpighiales</taxon>
        <taxon>Euphorbiaceae</taxon>
        <taxon>Acalyphoideae</taxon>
        <taxon>Acalypheae</taxon>
        <taxon>Ricinus</taxon>
    </lineage>
</organism>
<keyword evidence="3" id="KW-1185">Reference proteome</keyword>
<sequence>MELRVAEGNKASSKREIRSLRGKNHRSLRNNLLESIAQVNGGSVVSHRNEDGVVRMKLLVRKQDLRQMLELIKSGKNNSHQASFSLSSSSCVEQRLNLLWRKHLSRANAVKESRHGCWVPALQSIPEEP</sequence>
<evidence type="ECO:0000256" key="1">
    <source>
        <dbReference type="SAM" id="MobiDB-lite"/>
    </source>
</evidence>
<name>B9S5H9_RICCO</name>
<accession>B9S5H9</accession>
<feature type="region of interest" description="Disordered" evidence="1">
    <location>
        <begin position="1"/>
        <end position="23"/>
    </location>
</feature>
<dbReference type="eggNOG" id="ENOG502S5QT">
    <property type="taxonomic scope" value="Eukaryota"/>
</dbReference>
<reference evidence="3" key="1">
    <citation type="journal article" date="2010" name="Nat. Biotechnol.">
        <title>Draft genome sequence of the oilseed species Ricinus communis.</title>
        <authorList>
            <person name="Chan A.P."/>
            <person name="Crabtree J."/>
            <person name="Zhao Q."/>
            <person name="Lorenzi H."/>
            <person name="Orvis J."/>
            <person name="Puiu D."/>
            <person name="Melake-Berhan A."/>
            <person name="Jones K.M."/>
            <person name="Redman J."/>
            <person name="Chen G."/>
            <person name="Cahoon E.B."/>
            <person name="Gedil M."/>
            <person name="Stanke M."/>
            <person name="Haas B.J."/>
            <person name="Wortman J.R."/>
            <person name="Fraser-Liggett C.M."/>
            <person name="Ravel J."/>
            <person name="Rabinowicz P.D."/>
        </authorList>
    </citation>
    <scope>NUCLEOTIDE SEQUENCE [LARGE SCALE GENOMIC DNA]</scope>
    <source>
        <strain evidence="3">cv. Hale</strain>
    </source>
</reference>
<proteinExistence type="predicted"/>
<dbReference type="EMBL" id="EQ973874">
    <property type="protein sequence ID" value="EEF41104.1"/>
    <property type="molecule type" value="Genomic_DNA"/>
</dbReference>
<dbReference type="Proteomes" id="UP000008311">
    <property type="component" value="Unassembled WGS sequence"/>
</dbReference>
<evidence type="ECO:0000313" key="3">
    <source>
        <dbReference type="Proteomes" id="UP000008311"/>
    </source>
</evidence>
<evidence type="ECO:0000313" key="2">
    <source>
        <dbReference type="EMBL" id="EEF41104.1"/>
    </source>
</evidence>